<feature type="region of interest" description="Disordered" evidence="2">
    <location>
        <begin position="205"/>
        <end position="244"/>
    </location>
</feature>
<accession>A0ABD1Z724</accession>
<dbReference type="EMBL" id="JBHFFA010000002">
    <property type="protein sequence ID" value="KAL2642122.1"/>
    <property type="molecule type" value="Genomic_DNA"/>
</dbReference>
<keyword evidence="1" id="KW-0175">Coiled coil</keyword>
<reference evidence="3 4" key="1">
    <citation type="submission" date="2024-09" db="EMBL/GenBank/DDBJ databases">
        <title>Chromosome-scale assembly of Riccia fluitans.</title>
        <authorList>
            <person name="Paukszto L."/>
            <person name="Sawicki J."/>
            <person name="Karawczyk K."/>
            <person name="Piernik-Szablinska J."/>
            <person name="Szczecinska M."/>
            <person name="Mazdziarz M."/>
        </authorList>
    </citation>
    <scope>NUCLEOTIDE SEQUENCE [LARGE SCALE GENOMIC DNA]</scope>
    <source>
        <strain evidence="3">Rf_01</strain>
        <tissue evidence="3">Aerial parts of the thallus</tissue>
    </source>
</reference>
<gene>
    <name evidence="3" type="ORF">R1flu_009709</name>
</gene>
<evidence type="ECO:0000256" key="2">
    <source>
        <dbReference type="SAM" id="MobiDB-lite"/>
    </source>
</evidence>
<comment type="caution">
    <text evidence="3">The sequence shown here is derived from an EMBL/GenBank/DDBJ whole genome shotgun (WGS) entry which is preliminary data.</text>
</comment>
<evidence type="ECO:0000256" key="1">
    <source>
        <dbReference type="SAM" id="Coils"/>
    </source>
</evidence>
<dbReference type="Proteomes" id="UP001605036">
    <property type="component" value="Unassembled WGS sequence"/>
</dbReference>
<evidence type="ECO:0000313" key="4">
    <source>
        <dbReference type="Proteomes" id="UP001605036"/>
    </source>
</evidence>
<proteinExistence type="predicted"/>
<feature type="compositionally biased region" description="Basic and acidic residues" evidence="2">
    <location>
        <begin position="207"/>
        <end position="217"/>
    </location>
</feature>
<name>A0ABD1Z724_9MARC</name>
<evidence type="ECO:0000313" key="3">
    <source>
        <dbReference type="EMBL" id="KAL2642122.1"/>
    </source>
</evidence>
<feature type="coiled-coil region" evidence="1">
    <location>
        <begin position="146"/>
        <end position="173"/>
    </location>
</feature>
<keyword evidence="4" id="KW-1185">Reference proteome</keyword>
<organism evidence="3 4">
    <name type="scientific">Riccia fluitans</name>
    <dbReference type="NCBI Taxonomy" id="41844"/>
    <lineage>
        <taxon>Eukaryota</taxon>
        <taxon>Viridiplantae</taxon>
        <taxon>Streptophyta</taxon>
        <taxon>Embryophyta</taxon>
        <taxon>Marchantiophyta</taxon>
        <taxon>Marchantiopsida</taxon>
        <taxon>Marchantiidae</taxon>
        <taxon>Marchantiales</taxon>
        <taxon>Ricciaceae</taxon>
        <taxon>Riccia</taxon>
    </lineage>
</organism>
<protein>
    <submittedName>
        <fullName evidence="3">Uncharacterized protein</fullName>
    </submittedName>
</protein>
<sequence length="300" mass="34334">MKILEPAREFFRHCEERIYAKGRACIGHYAGTRYSSIVSANSAKDVVKPLIAWEKSRSKILQPAEEIVRCYEERIYALKGAIQEQTRTIESISVVEDRKDEAVPVEECIVVKVEDDKNYHEQEKVELQLDVCEDKILAPDAETPHKEIESVRADRLDRRVSELEKENESLRAERDLRLGDLRRICTEVDQFLDVVEIFLDKPCCGKGKREGSSETTKRGSSNSGGKKTLKSNTDRNRAPLKGSFYRERTSVASRGIGGRSSSLRKMLMMGTLKRKYPDVERREVIVRKLVLPPGILPWRP</sequence>
<dbReference type="AlphaFoldDB" id="A0ABD1Z724"/>